<dbReference type="SMART" id="SM00935">
    <property type="entry name" value="OmpH"/>
    <property type="match status" value="1"/>
</dbReference>
<name>A0A7V3PTL0_UNCW3</name>
<dbReference type="PANTHER" id="PTHR35089:SF1">
    <property type="entry name" value="CHAPERONE PROTEIN SKP"/>
    <property type="match status" value="1"/>
</dbReference>
<evidence type="ECO:0000256" key="1">
    <source>
        <dbReference type="ARBA" id="ARBA00009091"/>
    </source>
</evidence>
<protein>
    <submittedName>
        <fullName evidence="4">OmpH family outer membrane protein</fullName>
    </submittedName>
</protein>
<evidence type="ECO:0000256" key="3">
    <source>
        <dbReference type="SAM" id="Coils"/>
    </source>
</evidence>
<evidence type="ECO:0000313" key="4">
    <source>
        <dbReference type="EMBL" id="HGD13132.1"/>
    </source>
</evidence>
<organism evidence="4">
    <name type="scientific">candidate division WOR-3 bacterium</name>
    <dbReference type="NCBI Taxonomy" id="2052148"/>
    <lineage>
        <taxon>Bacteria</taxon>
        <taxon>Bacteria division WOR-3</taxon>
    </lineage>
</organism>
<dbReference type="AlphaFoldDB" id="A0A7V3PTL0"/>
<sequence>MCNKNLTLTWVLVALAGLFLQLPAREYKVGYINSDQLIARYEGAIEAKKQLNEAIAKFQARAESLRVDYEKAKEEYESQQLTLSEEGKRAKLSEVESRKRRYDSYLNEIYGTGGKIEQKNQELIAPIVAQIDSAVRKIAQQEGFSLIIDATKAGIVFAETGLDLTELVLEELNRAYAPLPTPVAGKKIFLITPIYELNDEAQREHLGTRIRQFINALLKDKTQLTLIPDRKVDEVVQNRGYSGQQVGFDQALDVARALDADYCIFGECSKRERKIQFKLSIIDIRTQTLLRTQEGEAERAEILQEKVSAVLQVLYSALEQ</sequence>
<gene>
    <name evidence="4" type="ORF">ENX16_03535</name>
</gene>
<dbReference type="GO" id="GO:0050821">
    <property type="term" value="P:protein stabilization"/>
    <property type="evidence" value="ECO:0007669"/>
    <property type="project" value="TreeGrafter"/>
</dbReference>
<dbReference type="PANTHER" id="PTHR35089">
    <property type="entry name" value="CHAPERONE PROTEIN SKP"/>
    <property type="match status" value="1"/>
</dbReference>
<dbReference type="GO" id="GO:0005829">
    <property type="term" value="C:cytosol"/>
    <property type="evidence" value="ECO:0007669"/>
    <property type="project" value="TreeGrafter"/>
</dbReference>
<evidence type="ECO:0000256" key="2">
    <source>
        <dbReference type="ARBA" id="ARBA00022729"/>
    </source>
</evidence>
<dbReference type="Gene3D" id="3.30.910.20">
    <property type="entry name" value="Skp domain"/>
    <property type="match status" value="1"/>
</dbReference>
<dbReference type="Pfam" id="PF03938">
    <property type="entry name" value="OmpH"/>
    <property type="match status" value="1"/>
</dbReference>
<dbReference type="GO" id="GO:0051082">
    <property type="term" value="F:unfolded protein binding"/>
    <property type="evidence" value="ECO:0007669"/>
    <property type="project" value="InterPro"/>
</dbReference>
<comment type="caution">
    <text evidence="4">The sequence shown here is derived from an EMBL/GenBank/DDBJ whole genome shotgun (WGS) entry which is preliminary data.</text>
</comment>
<reference evidence="4" key="1">
    <citation type="journal article" date="2020" name="mSystems">
        <title>Genome- and Community-Level Interaction Insights into Carbon Utilization and Element Cycling Functions of Hydrothermarchaeota in Hydrothermal Sediment.</title>
        <authorList>
            <person name="Zhou Z."/>
            <person name="Liu Y."/>
            <person name="Xu W."/>
            <person name="Pan J."/>
            <person name="Luo Z.H."/>
            <person name="Li M."/>
        </authorList>
    </citation>
    <scope>NUCLEOTIDE SEQUENCE [LARGE SCALE GENOMIC DNA]</scope>
    <source>
        <strain evidence="4">SpSt-914</strain>
    </source>
</reference>
<keyword evidence="3" id="KW-0175">Coiled coil</keyword>
<comment type="similarity">
    <text evidence="1">Belongs to the Skp family.</text>
</comment>
<proteinExistence type="inferred from homology"/>
<accession>A0A7V3PTL0</accession>
<dbReference type="EMBL" id="DTMZ01000078">
    <property type="protein sequence ID" value="HGD13132.1"/>
    <property type="molecule type" value="Genomic_DNA"/>
</dbReference>
<dbReference type="Gene3D" id="3.40.50.10610">
    <property type="entry name" value="ABC-type transport auxiliary lipoprotein component"/>
    <property type="match status" value="1"/>
</dbReference>
<feature type="coiled-coil region" evidence="3">
    <location>
        <begin position="41"/>
        <end position="89"/>
    </location>
</feature>
<dbReference type="InterPro" id="IPR024930">
    <property type="entry name" value="Skp_dom_sf"/>
</dbReference>
<dbReference type="SUPFAM" id="SSF111384">
    <property type="entry name" value="OmpH-like"/>
    <property type="match status" value="1"/>
</dbReference>
<dbReference type="InterPro" id="IPR005632">
    <property type="entry name" value="Chaperone_Skp"/>
</dbReference>
<keyword evidence="2" id="KW-0732">Signal</keyword>